<keyword evidence="2" id="KW-1185">Reference proteome</keyword>
<name>A0ACB9NG26_BAUVA</name>
<accession>A0ACB9NG26</accession>
<dbReference type="Proteomes" id="UP000828941">
    <property type="component" value="Chromosome 6"/>
</dbReference>
<protein>
    <submittedName>
        <fullName evidence="1">Uncharacterized protein</fullName>
    </submittedName>
</protein>
<reference evidence="1 2" key="1">
    <citation type="journal article" date="2022" name="DNA Res.">
        <title>Chromosomal-level genome assembly of the orchid tree Bauhinia variegata (Leguminosae; Cercidoideae) supports the allotetraploid origin hypothesis of Bauhinia.</title>
        <authorList>
            <person name="Zhong Y."/>
            <person name="Chen Y."/>
            <person name="Zheng D."/>
            <person name="Pang J."/>
            <person name="Liu Y."/>
            <person name="Luo S."/>
            <person name="Meng S."/>
            <person name="Qian L."/>
            <person name="Wei D."/>
            <person name="Dai S."/>
            <person name="Zhou R."/>
        </authorList>
    </citation>
    <scope>NUCLEOTIDE SEQUENCE [LARGE SCALE GENOMIC DNA]</scope>
    <source>
        <strain evidence="1">BV-YZ2020</strain>
    </source>
</reference>
<comment type="caution">
    <text evidence="1">The sequence shown here is derived from an EMBL/GenBank/DDBJ whole genome shotgun (WGS) entry which is preliminary data.</text>
</comment>
<sequence>MARFLSQALLRPSATNTTASLHSLLRSTVSVPSCVTIAHRHRSSQPSKAQLLETDPSSSTSSPSADSEYELALKRFDDLIQRILVQKATPDWLPFVPGSSFWVPPLPTPSKVFDLVEKLTDEGSDEEALSVSNFRGWPCSEFFLKGLVDADIEVNGPEEMELLRIFSVATKAYC</sequence>
<gene>
    <name evidence="1" type="ORF">L6164_014015</name>
</gene>
<organism evidence="1 2">
    <name type="scientific">Bauhinia variegata</name>
    <name type="common">Purple orchid tree</name>
    <name type="synonym">Phanera variegata</name>
    <dbReference type="NCBI Taxonomy" id="167791"/>
    <lineage>
        <taxon>Eukaryota</taxon>
        <taxon>Viridiplantae</taxon>
        <taxon>Streptophyta</taxon>
        <taxon>Embryophyta</taxon>
        <taxon>Tracheophyta</taxon>
        <taxon>Spermatophyta</taxon>
        <taxon>Magnoliopsida</taxon>
        <taxon>eudicotyledons</taxon>
        <taxon>Gunneridae</taxon>
        <taxon>Pentapetalae</taxon>
        <taxon>rosids</taxon>
        <taxon>fabids</taxon>
        <taxon>Fabales</taxon>
        <taxon>Fabaceae</taxon>
        <taxon>Cercidoideae</taxon>
        <taxon>Cercideae</taxon>
        <taxon>Bauhiniinae</taxon>
        <taxon>Bauhinia</taxon>
    </lineage>
</organism>
<evidence type="ECO:0000313" key="1">
    <source>
        <dbReference type="EMBL" id="KAI4335365.1"/>
    </source>
</evidence>
<dbReference type="EMBL" id="CM039431">
    <property type="protein sequence ID" value="KAI4335365.1"/>
    <property type="molecule type" value="Genomic_DNA"/>
</dbReference>
<proteinExistence type="predicted"/>
<evidence type="ECO:0000313" key="2">
    <source>
        <dbReference type="Proteomes" id="UP000828941"/>
    </source>
</evidence>